<dbReference type="GeneID" id="116171174"/>
<dbReference type="Gene3D" id="3.40.50.720">
    <property type="entry name" value="NAD(P)-binding Rossmann-like Domain"/>
    <property type="match status" value="1"/>
</dbReference>
<dbReference type="InterPro" id="IPR002347">
    <property type="entry name" value="SDR_fam"/>
</dbReference>
<dbReference type="PRINTS" id="PR00080">
    <property type="entry name" value="SDRFAMILY"/>
</dbReference>
<accession>A0A1Y1LMD4</accession>
<name>A0A1Y1LMD4_PHOPY</name>
<dbReference type="EMBL" id="GEZM01053608">
    <property type="protein sequence ID" value="JAV73998.1"/>
    <property type="molecule type" value="Transcribed_RNA"/>
</dbReference>
<dbReference type="KEGG" id="ppyr:116171174"/>
<dbReference type="InterPro" id="IPR036291">
    <property type="entry name" value="NAD(P)-bd_dom_sf"/>
</dbReference>
<dbReference type="Pfam" id="PF00106">
    <property type="entry name" value="adh_short"/>
    <property type="match status" value="1"/>
</dbReference>
<dbReference type="PANTHER" id="PTHR43115">
    <property type="entry name" value="DEHYDROGENASE/REDUCTASE SDR FAMILY MEMBER 11"/>
    <property type="match status" value="1"/>
</dbReference>
<dbReference type="GO" id="GO:0016616">
    <property type="term" value="F:oxidoreductase activity, acting on the CH-OH group of donors, NAD or NADP as acceptor"/>
    <property type="evidence" value="ECO:0007669"/>
    <property type="project" value="UniProtKB-ARBA"/>
</dbReference>
<evidence type="ECO:0000256" key="1">
    <source>
        <dbReference type="ARBA" id="ARBA00006484"/>
    </source>
</evidence>
<evidence type="ECO:0008006" key="5">
    <source>
        <dbReference type="Google" id="ProtNLM"/>
    </source>
</evidence>
<dbReference type="OrthoDB" id="1933717at2759"/>
<dbReference type="RefSeq" id="XP_031343727.1">
    <property type="nucleotide sequence ID" value="XM_031487867.1"/>
</dbReference>
<proteinExistence type="inferred from homology"/>
<evidence type="ECO:0000313" key="4">
    <source>
        <dbReference type="EMBL" id="JAV73998.1"/>
    </source>
</evidence>
<dbReference type="PRINTS" id="PR00081">
    <property type="entry name" value="GDHRDH"/>
</dbReference>
<keyword evidence="2" id="KW-0560">Oxidoreductase</keyword>
<comment type="similarity">
    <text evidence="1 3">Belongs to the short-chain dehydrogenases/reductases (SDR) family.</text>
</comment>
<evidence type="ECO:0000256" key="2">
    <source>
        <dbReference type="ARBA" id="ARBA00023002"/>
    </source>
</evidence>
<evidence type="ECO:0000256" key="3">
    <source>
        <dbReference type="RuleBase" id="RU000363"/>
    </source>
</evidence>
<dbReference type="AlphaFoldDB" id="A0A1Y1LMD4"/>
<reference evidence="4" key="1">
    <citation type="journal article" date="2016" name="Sci. Rep.">
        <title>Molecular characterization of firefly nuptial gifts: a multi-omics approach sheds light on postcopulatory sexual selection.</title>
        <authorList>
            <person name="Al-Wathiqui N."/>
            <person name="Fallon T.R."/>
            <person name="South A."/>
            <person name="Weng J.K."/>
            <person name="Lewis S.M."/>
        </authorList>
    </citation>
    <scope>NUCLEOTIDE SEQUENCE</scope>
</reference>
<dbReference type="PANTHER" id="PTHR43115:SF4">
    <property type="entry name" value="DEHYDROGENASE_REDUCTASE SDR FAMILY MEMBER 11"/>
    <property type="match status" value="1"/>
</dbReference>
<organism evidence="4">
    <name type="scientific">Photinus pyralis</name>
    <name type="common">Common eastern firefly</name>
    <name type="synonym">Lampyris pyralis</name>
    <dbReference type="NCBI Taxonomy" id="7054"/>
    <lineage>
        <taxon>Eukaryota</taxon>
        <taxon>Metazoa</taxon>
        <taxon>Ecdysozoa</taxon>
        <taxon>Arthropoda</taxon>
        <taxon>Hexapoda</taxon>
        <taxon>Insecta</taxon>
        <taxon>Pterygota</taxon>
        <taxon>Neoptera</taxon>
        <taxon>Endopterygota</taxon>
        <taxon>Coleoptera</taxon>
        <taxon>Polyphaga</taxon>
        <taxon>Elateriformia</taxon>
        <taxon>Elateroidea</taxon>
        <taxon>Lampyridae</taxon>
        <taxon>Lampyrinae</taxon>
        <taxon>Photinus</taxon>
    </lineage>
</organism>
<sequence length="255" mass="27727">MVLSMDRWRNMVAVITGASSGMGAEIALKLLSNGVIVAGLARRTEKIRELSDNKNLHAIQCDVTKEVDVLKTFKWISDNLGPIHILVNNAGIGRITNLIDGNTEMWKEVFDTNVMGLCIATREAVKDMRAHKVDGHIVHINSICGHKVCPVPNTNVLPASKFAVTALTETLRQELNSIGSKIKISSVSPGITKSDAVNAAYMASGQESAQDFNEWLKNTPFLQPSDVADAVVYVLSTPPHVQIHELIIKPVGEIV</sequence>
<dbReference type="FunFam" id="3.40.50.720:FF:000047">
    <property type="entry name" value="NADP-dependent L-serine/L-allo-threonine dehydrogenase"/>
    <property type="match status" value="1"/>
</dbReference>
<protein>
    <recommendedName>
        <fullName evidence="5">Dehydrogenase</fullName>
    </recommendedName>
</protein>
<dbReference type="SUPFAM" id="SSF51735">
    <property type="entry name" value="NAD(P)-binding Rossmann-fold domains"/>
    <property type="match status" value="1"/>
</dbReference>